<dbReference type="GO" id="GO:0047661">
    <property type="term" value="F:amino-acid racemase activity"/>
    <property type="evidence" value="ECO:0007669"/>
    <property type="project" value="InterPro"/>
</dbReference>
<organism evidence="2 3">
    <name type="scientific">Yoonia ponticola</name>
    <dbReference type="NCBI Taxonomy" id="1524255"/>
    <lineage>
        <taxon>Bacteria</taxon>
        <taxon>Pseudomonadati</taxon>
        <taxon>Pseudomonadota</taxon>
        <taxon>Alphaproteobacteria</taxon>
        <taxon>Rhodobacterales</taxon>
        <taxon>Paracoccaceae</taxon>
        <taxon>Yoonia</taxon>
    </lineage>
</organism>
<evidence type="ECO:0000256" key="1">
    <source>
        <dbReference type="ARBA" id="ARBA00038414"/>
    </source>
</evidence>
<dbReference type="Gene3D" id="3.40.50.12500">
    <property type="match status" value="1"/>
</dbReference>
<evidence type="ECO:0000313" key="2">
    <source>
        <dbReference type="EMBL" id="MBB5720535.1"/>
    </source>
</evidence>
<dbReference type="InterPro" id="IPR053714">
    <property type="entry name" value="Iso_Racemase_Enz_sf"/>
</dbReference>
<dbReference type="InterPro" id="IPR015942">
    <property type="entry name" value="Asp/Glu/hydantoin_racemase"/>
</dbReference>
<name>A0A7W9EXX6_9RHOB</name>
<dbReference type="Pfam" id="PF01177">
    <property type="entry name" value="Asp_Glu_race"/>
    <property type="match status" value="1"/>
</dbReference>
<protein>
    <submittedName>
        <fullName evidence="2">Allantoin racemase</fullName>
        <ecNumber evidence="2">5.1.99.3</ecNumber>
    </submittedName>
</protein>
<gene>
    <name evidence="2" type="ORF">FHS72_000139</name>
</gene>
<dbReference type="EMBL" id="JACIJM010000001">
    <property type="protein sequence ID" value="MBB5720535.1"/>
    <property type="molecule type" value="Genomic_DNA"/>
</dbReference>
<dbReference type="AlphaFoldDB" id="A0A7W9EXX6"/>
<dbReference type="InterPro" id="IPR052186">
    <property type="entry name" value="Hydantoin_racemase-like"/>
</dbReference>
<sequence length="212" mass="21458">MRILFLNPNATEAMTDSIVSVAKTAAADVDILGWTNHSGPAAIQGPEDGERAISGLMDLLPSAKAEKADVIVIGCFDDTGLDALHAAAHCPVIGIGQAGMAIAALYGGRFGVVTTLAVSVPVIEDNVMTYGHQMACAGVFASGLPVLEVEAGGAHVTQRLLETITVGKNAGAHALVLGCAGMARLKPELALKSNAVLVDGVSASVNLAHALV</sequence>
<evidence type="ECO:0000313" key="3">
    <source>
        <dbReference type="Proteomes" id="UP000535415"/>
    </source>
</evidence>
<reference evidence="2 3" key="1">
    <citation type="submission" date="2020-08" db="EMBL/GenBank/DDBJ databases">
        <title>Genomic Encyclopedia of Type Strains, Phase IV (KMG-IV): sequencing the most valuable type-strain genomes for metagenomic binning, comparative biology and taxonomic classification.</title>
        <authorList>
            <person name="Goeker M."/>
        </authorList>
    </citation>
    <scope>NUCLEOTIDE SEQUENCE [LARGE SCALE GENOMIC DNA]</scope>
    <source>
        <strain evidence="2 3">DSM 101064</strain>
    </source>
</reference>
<dbReference type="EC" id="5.1.99.3" evidence="2"/>
<dbReference type="PANTHER" id="PTHR28047">
    <property type="entry name" value="PROTEIN DCG1"/>
    <property type="match status" value="1"/>
</dbReference>
<comment type="caution">
    <text evidence="2">The sequence shown here is derived from an EMBL/GenBank/DDBJ whole genome shotgun (WGS) entry which is preliminary data.</text>
</comment>
<comment type="similarity">
    <text evidence="1">Belongs to the HyuE racemase family.</text>
</comment>
<dbReference type="Proteomes" id="UP000535415">
    <property type="component" value="Unassembled WGS sequence"/>
</dbReference>
<accession>A0A7W9EXX6</accession>
<keyword evidence="3" id="KW-1185">Reference proteome</keyword>
<dbReference type="PANTHER" id="PTHR28047:SF5">
    <property type="entry name" value="PROTEIN DCG1"/>
    <property type="match status" value="1"/>
</dbReference>
<keyword evidence="2" id="KW-0413">Isomerase</keyword>
<dbReference type="RefSeq" id="WP_183524029.1">
    <property type="nucleotide sequence ID" value="NZ_JACIJM010000001.1"/>
</dbReference>
<dbReference type="GO" id="GO:0047653">
    <property type="term" value="F:allantoin racemase activity"/>
    <property type="evidence" value="ECO:0007669"/>
    <property type="project" value="UniProtKB-EC"/>
</dbReference>
<proteinExistence type="inferred from homology"/>